<name>A0A514K4I4_9VIRU</name>
<dbReference type="EMBL" id="MK570056">
    <property type="protein sequence ID" value="QDI74062.1"/>
    <property type="molecule type" value="Genomic_DNA"/>
</dbReference>
<keyword evidence="1" id="KW-0472">Membrane</keyword>
<keyword evidence="1" id="KW-0812">Transmembrane</keyword>
<proteinExistence type="predicted"/>
<evidence type="ECO:0000256" key="1">
    <source>
        <dbReference type="SAM" id="Phobius"/>
    </source>
</evidence>
<feature type="transmembrane region" description="Helical" evidence="1">
    <location>
        <begin position="46"/>
        <end position="67"/>
    </location>
</feature>
<reference evidence="2 3" key="1">
    <citation type="submission" date="2019-02" db="EMBL/GenBank/DDBJ databases">
        <title>Spindle-shaped viruses infect a marine ammonia-oxidizing thaumarchaeon.</title>
        <authorList>
            <person name="Kim J.-G."/>
            <person name="Kim S.-J."/>
            <person name="Rhee S.-K."/>
        </authorList>
    </citation>
    <scope>NUCLEOTIDE SEQUENCE [LARGE SCALE GENOMIC DNA]</scope>
    <source>
        <strain evidence="2">NSV4</strain>
    </source>
</reference>
<accession>A0A514K4I4</accession>
<dbReference type="Gene3D" id="6.10.250.2540">
    <property type="match status" value="1"/>
</dbReference>
<evidence type="ECO:0000313" key="3">
    <source>
        <dbReference type="Proteomes" id="UP000320887"/>
    </source>
</evidence>
<keyword evidence="1" id="KW-1133">Transmembrane helix</keyword>
<evidence type="ECO:0000313" key="2">
    <source>
        <dbReference type="EMBL" id="QDI74062.1"/>
    </source>
</evidence>
<dbReference type="Proteomes" id="UP000320887">
    <property type="component" value="Segment"/>
</dbReference>
<sequence length="68" mass="7785">MDSKDLTFLSNRFNEIDRRFNNVDSRLNDTCNKIDQHITEKKSVKYGAITAVLSSPVLSVITTYFLIS</sequence>
<organism evidence="2 3">
    <name type="scientific">Nitrosopumilus spindle-shaped virus</name>
    <dbReference type="NCBI Taxonomy" id="2508184"/>
    <lineage>
        <taxon>Viruses</taxon>
        <taxon>Viruses incertae sedis</taxon>
        <taxon>Thaspiviridae</taxon>
        <taxon>Nitmarvirus</taxon>
        <taxon>Nitmarvirus maris</taxon>
        <taxon>Nitmarvirus NSV1</taxon>
    </lineage>
</organism>
<protein>
    <submittedName>
        <fullName evidence="2">Uncharacterized protein</fullName>
    </submittedName>
</protein>